<keyword evidence="3" id="KW-1185">Reference proteome</keyword>
<dbReference type="EMBL" id="BTGU01002390">
    <property type="protein sequence ID" value="GMN37320.1"/>
    <property type="molecule type" value="Genomic_DNA"/>
</dbReference>
<evidence type="ECO:0000313" key="2">
    <source>
        <dbReference type="EMBL" id="GMN37324.1"/>
    </source>
</evidence>
<reference evidence="1" key="1">
    <citation type="submission" date="2023-07" db="EMBL/GenBank/DDBJ databases">
        <title>draft genome sequence of fig (Ficus carica).</title>
        <authorList>
            <person name="Takahashi T."/>
            <person name="Nishimura K."/>
        </authorList>
    </citation>
    <scope>NUCLEOTIDE SEQUENCE</scope>
</reference>
<protein>
    <submittedName>
        <fullName evidence="1">Uncharacterized protein</fullName>
    </submittedName>
</protein>
<sequence length="147" mass="16086">MVFDTCSSPTALKVAQITWLGLISWNYGMESASFYKLGEQPMTNISVTDASKKRAMELRLLYGVAYGHSWFGKCSYSFGHGGFGINESHYRKALGALSTLNLDGFIDDFKETEQATSISLISTENGVLGSLIRSATFCVICLQSKAQ</sequence>
<comment type="caution">
    <text evidence="1">The sequence shown here is derived from an EMBL/GenBank/DDBJ whole genome shotgun (WGS) entry which is preliminary data.</text>
</comment>
<name>A0AA87ZRS3_FICCA</name>
<gene>
    <name evidence="1" type="ORF">TIFTF001_042617</name>
    <name evidence="2" type="ORF">TIFTF001_042620</name>
</gene>
<dbReference type="Proteomes" id="UP001187192">
    <property type="component" value="Unassembled WGS sequence"/>
</dbReference>
<dbReference type="PANTHER" id="PTHR46201:SF9">
    <property type="entry name" value="PHD FINGER PROTEIN MALE MEIOCYTE DEATH 1"/>
    <property type="match status" value="1"/>
</dbReference>
<dbReference type="AlphaFoldDB" id="A0AA87ZRS3"/>
<organism evidence="1 3">
    <name type="scientific">Ficus carica</name>
    <name type="common">Common fig</name>
    <dbReference type="NCBI Taxonomy" id="3494"/>
    <lineage>
        <taxon>Eukaryota</taxon>
        <taxon>Viridiplantae</taxon>
        <taxon>Streptophyta</taxon>
        <taxon>Embryophyta</taxon>
        <taxon>Tracheophyta</taxon>
        <taxon>Spermatophyta</taxon>
        <taxon>Magnoliopsida</taxon>
        <taxon>eudicotyledons</taxon>
        <taxon>Gunneridae</taxon>
        <taxon>Pentapetalae</taxon>
        <taxon>rosids</taxon>
        <taxon>fabids</taxon>
        <taxon>Rosales</taxon>
        <taxon>Moraceae</taxon>
        <taxon>Ficeae</taxon>
        <taxon>Ficus</taxon>
    </lineage>
</organism>
<proteinExistence type="predicted"/>
<dbReference type="EMBL" id="BTGU01002391">
    <property type="protein sequence ID" value="GMN37324.1"/>
    <property type="molecule type" value="Genomic_DNA"/>
</dbReference>
<evidence type="ECO:0000313" key="1">
    <source>
        <dbReference type="EMBL" id="GMN37320.1"/>
    </source>
</evidence>
<accession>A0AA87ZRS3</accession>
<evidence type="ECO:0000313" key="3">
    <source>
        <dbReference type="Proteomes" id="UP001187192"/>
    </source>
</evidence>
<dbReference type="PANTHER" id="PTHR46201">
    <property type="entry name" value="PHD FINGER PROTEIN MALE MEIOCYTE DEATH 1-RELATED"/>
    <property type="match status" value="1"/>
</dbReference>